<evidence type="ECO:0000313" key="2">
    <source>
        <dbReference type="EMBL" id="KAE9585546.1"/>
    </source>
</evidence>
<organism evidence="2 3">
    <name type="scientific">Lupinus albus</name>
    <name type="common">White lupine</name>
    <name type="synonym">Lupinus termis</name>
    <dbReference type="NCBI Taxonomy" id="3870"/>
    <lineage>
        <taxon>Eukaryota</taxon>
        <taxon>Viridiplantae</taxon>
        <taxon>Streptophyta</taxon>
        <taxon>Embryophyta</taxon>
        <taxon>Tracheophyta</taxon>
        <taxon>Spermatophyta</taxon>
        <taxon>Magnoliopsida</taxon>
        <taxon>eudicotyledons</taxon>
        <taxon>Gunneridae</taxon>
        <taxon>Pentapetalae</taxon>
        <taxon>rosids</taxon>
        <taxon>fabids</taxon>
        <taxon>Fabales</taxon>
        <taxon>Fabaceae</taxon>
        <taxon>Papilionoideae</taxon>
        <taxon>50 kb inversion clade</taxon>
        <taxon>genistoids sensu lato</taxon>
        <taxon>core genistoids</taxon>
        <taxon>Genisteae</taxon>
        <taxon>Lupinus</taxon>
    </lineage>
</organism>
<proteinExistence type="predicted"/>
<evidence type="ECO:0000259" key="1">
    <source>
        <dbReference type="Pfam" id="PF22936"/>
    </source>
</evidence>
<sequence length="66" mass="7181">MCGSKSSFSYLDENLRSKVSFGDCSTVDVMGKGDIKIQTKNGLVETISNVFYVLDLKSNLLSVGQL</sequence>
<dbReference type="OrthoDB" id="1739705at2759"/>
<dbReference type="Pfam" id="PF22936">
    <property type="entry name" value="Pol_BBD"/>
    <property type="match status" value="1"/>
</dbReference>
<keyword evidence="3" id="KW-1185">Reference proteome</keyword>
<comment type="caution">
    <text evidence="2">The sequence shown here is derived from an EMBL/GenBank/DDBJ whole genome shotgun (WGS) entry which is preliminary data.</text>
</comment>
<gene>
    <name evidence="2" type="ORF">Lalb_Chr25g0290091</name>
</gene>
<reference evidence="3" key="1">
    <citation type="journal article" date="2020" name="Nat. Commun.">
        <title>Genome sequence of the cluster root forming white lupin.</title>
        <authorList>
            <person name="Hufnagel B."/>
            <person name="Marques A."/>
            <person name="Soriano A."/>
            <person name="Marques L."/>
            <person name="Divol F."/>
            <person name="Doumas P."/>
            <person name="Sallet E."/>
            <person name="Mancinotti D."/>
            <person name="Carrere S."/>
            <person name="Marande W."/>
            <person name="Arribat S."/>
            <person name="Keller J."/>
            <person name="Huneau C."/>
            <person name="Blein T."/>
            <person name="Aime D."/>
            <person name="Laguerre M."/>
            <person name="Taylor J."/>
            <person name="Schubert V."/>
            <person name="Nelson M."/>
            <person name="Geu-Flores F."/>
            <person name="Crespi M."/>
            <person name="Gallardo-Guerrero K."/>
            <person name="Delaux P.-M."/>
            <person name="Salse J."/>
            <person name="Berges H."/>
            <person name="Guyot R."/>
            <person name="Gouzy J."/>
            <person name="Peret B."/>
        </authorList>
    </citation>
    <scope>NUCLEOTIDE SEQUENCE [LARGE SCALE GENOMIC DNA]</scope>
    <source>
        <strain evidence="3">cv. Amiga</strain>
    </source>
</reference>
<dbReference type="AlphaFoldDB" id="A0A6A4MNT8"/>
<name>A0A6A4MNT8_LUPAL</name>
<dbReference type="Proteomes" id="UP000447434">
    <property type="component" value="Chromosome 25"/>
</dbReference>
<dbReference type="EMBL" id="WOCE01000025">
    <property type="protein sequence ID" value="KAE9585546.1"/>
    <property type="molecule type" value="Genomic_DNA"/>
</dbReference>
<accession>A0A6A4MNT8</accession>
<dbReference type="InterPro" id="IPR054722">
    <property type="entry name" value="PolX-like_BBD"/>
</dbReference>
<protein>
    <recommendedName>
        <fullName evidence="1">Retrovirus-related Pol polyprotein from transposon TNT 1-94-like beta-barrel domain-containing protein</fullName>
    </recommendedName>
</protein>
<feature type="domain" description="Retrovirus-related Pol polyprotein from transposon TNT 1-94-like beta-barrel" evidence="1">
    <location>
        <begin position="1"/>
        <end position="66"/>
    </location>
</feature>
<evidence type="ECO:0000313" key="3">
    <source>
        <dbReference type="Proteomes" id="UP000447434"/>
    </source>
</evidence>